<organism evidence="1 2">
    <name type="scientific">Saccharopolyspora griseoalba</name>
    <dbReference type="NCBI Taxonomy" id="1431848"/>
    <lineage>
        <taxon>Bacteria</taxon>
        <taxon>Bacillati</taxon>
        <taxon>Actinomycetota</taxon>
        <taxon>Actinomycetes</taxon>
        <taxon>Pseudonocardiales</taxon>
        <taxon>Pseudonocardiaceae</taxon>
        <taxon>Saccharopolyspora</taxon>
    </lineage>
</organism>
<dbReference type="RefSeq" id="WP_380673153.1">
    <property type="nucleotide sequence ID" value="NZ_JBHTCJ010000021.1"/>
</dbReference>
<proteinExistence type="predicted"/>
<reference evidence="2" key="1">
    <citation type="journal article" date="2019" name="Int. J. Syst. Evol. Microbiol.">
        <title>The Global Catalogue of Microorganisms (GCM) 10K type strain sequencing project: providing services to taxonomists for standard genome sequencing and annotation.</title>
        <authorList>
            <consortium name="The Broad Institute Genomics Platform"/>
            <consortium name="The Broad Institute Genome Sequencing Center for Infectious Disease"/>
            <person name="Wu L."/>
            <person name="Ma J."/>
        </authorList>
    </citation>
    <scope>NUCLEOTIDE SEQUENCE [LARGE SCALE GENOMIC DNA]</scope>
    <source>
        <strain evidence="2">WLHS5</strain>
    </source>
</reference>
<protein>
    <submittedName>
        <fullName evidence="1">Uncharacterized protein</fullName>
    </submittedName>
</protein>
<gene>
    <name evidence="1" type="ORF">ACFQRI_26135</name>
</gene>
<keyword evidence="2" id="KW-1185">Reference proteome</keyword>
<sequence length="222" mass="25304">MEELKAWTASRVASAIASGDEDFDPGTKFVRVTDLQRFLAEGGDTECAGWWSSDRRATNLADAKLNELREQAERGSGPFVDPRLINRVGRWWRPDLCEWATAVTRVEVRDPLRQRGMPNWALPLLDLAHEAEPDPPEPPKLAARCEQSRAEEAARLKAVQDRWERAVRAWNELKNAMPVEVSVAFNYSRHLREFHRAGKYHIVVWGDLHDGRLRARGRACAV</sequence>
<accession>A0ABW2LTE8</accession>
<evidence type="ECO:0000313" key="2">
    <source>
        <dbReference type="Proteomes" id="UP001596504"/>
    </source>
</evidence>
<dbReference type="EMBL" id="JBHTCJ010000021">
    <property type="protein sequence ID" value="MFC7344905.1"/>
    <property type="molecule type" value="Genomic_DNA"/>
</dbReference>
<comment type="caution">
    <text evidence="1">The sequence shown here is derived from an EMBL/GenBank/DDBJ whole genome shotgun (WGS) entry which is preliminary data.</text>
</comment>
<evidence type="ECO:0000313" key="1">
    <source>
        <dbReference type="EMBL" id="MFC7344905.1"/>
    </source>
</evidence>
<name>A0ABW2LTE8_9PSEU</name>
<dbReference type="Proteomes" id="UP001596504">
    <property type="component" value="Unassembled WGS sequence"/>
</dbReference>